<dbReference type="Pfam" id="PF00057">
    <property type="entry name" value="Ldl_recept_a"/>
    <property type="match status" value="2"/>
</dbReference>
<dbReference type="PRINTS" id="PR00261">
    <property type="entry name" value="LDLRECEPTOR"/>
</dbReference>
<keyword evidence="4" id="KW-0677">Repeat</keyword>
<dbReference type="InterPro" id="IPR002172">
    <property type="entry name" value="LDrepeatLR_classA_rpt"/>
</dbReference>
<dbReference type="WBParaSite" id="nOo.2.0.1.t02977-RA">
    <property type="protein sequence ID" value="nOo.2.0.1.t02977-RA"/>
    <property type="gene ID" value="nOo.2.0.1.g02977"/>
</dbReference>
<dbReference type="SMART" id="SM00192">
    <property type="entry name" value="LDLa"/>
    <property type="match status" value="8"/>
</dbReference>
<dbReference type="InterPro" id="IPR050685">
    <property type="entry name" value="LDLR"/>
</dbReference>
<feature type="disulfide bond" evidence="8">
    <location>
        <begin position="265"/>
        <end position="280"/>
    </location>
</feature>
<organism evidence="12">
    <name type="scientific">Onchocerca ochengi</name>
    <name type="common">Filarial nematode worm</name>
    <dbReference type="NCBI Taxonomy" id="42157"/>
    <lineage>
        <taxon>Eukaryota</taxon>
        <taxon>Metazoa</taxon>
        <taxon>Ecdysozoa</taxon>
        <taxon>Nematoda</taxon>
        <taxon>Chromadorea</taxon>
        <taxon>Rhabditida</taxon>
        <taxon>Spirurina</taxon>
        <taxon>Spiruromorpha</taxon>
        <taxon>Filarioidea</taxon>
        <taxon>Onchocercidae</taxon>
        <taxon>Onchocerca</taxon>
    </lineage>
</organism>
<feature type="disulfide bond" evidence="8">
    <location>
        <begin position="185"/>
        <end position="200"/>
    </location>
</feature>
<feature type="disulfide bond" evidence="8">
    <location>
        <begin position="280"/>
        <end position="298"/>
    </location>
</feature>
<dbReference type="AlphaFoldDB" id="A0A182E4Q5"/>
<comment type="subcellular location">
    <subcellularLocation>
        <location evidence="2">Endomembrane system</location>
    </subcellularLocation>
    <subcellularLocation>
        <location evidence="1">Membrane</location>
        <topology evidence="1">Single-pass membrane protein</topology>
    </subcellularLocation>
</comment>
<dbReference type="PANTHER" id="PTHR24270">
    <property type="entry name" value="LOW-DENSITY LIPOPROTEIN RECEPTOR-RELATED"/>
    <property type="match status" value="1"/>
</dbReference>
<evidence type="ECO:0000256" key="3">
    <source>
        <dbReference type="ARBA" id="ARBA00022692"/>
    </source>
</evidence>
<keyword evidence="5 9" id="KW-1133">Transmembrane helix</keyword>
<dbReference type="GO" id="GO:0005886">
    <property type="term" value="C:plasma membrane"/>
    <property type="evidence" value="ECO:0007669"/>
    <property type="project" value="TreeGrafter"/>
</dbReference>
<dbReference type="STRING" id="42157.A0A182E4Q5"/>
<dbReference type="CDD" id="cd00112">
    <property type="entry name" value="LDLa"/>
    <property type="match status" value="4"/>
</dbReference>
<keyword evidence="3 9" id="KW-0812">Transmembrane</keyword>
<keyword evidence="6 9" id="KW-0472">Membrane</keyword>
<evidence type="ECO:0000313" key="12">
    <source>
        <dbReference type="WBParaSite" id="nOo.2.0.1.t02977-RA"/>
    </source>
</evidence>
<keyword evidence="7 8" id="KW-1015">Disulfide bond</keyword>
<evidence type="ECO:0000256" key="4">
    <source>
        <dbReference type="ARBA" id="ARBA00022737"/>
    </source>
</evidence>
<reference evidence="10 11" key="2">
    <citation type="submission" date="2018-08" db="EMBL/GenBank/DDBJ databases">
        <authorList>
            <person name="Laetsch R D."/>
            <person name="Stevens L."/>
            <person name="Kumar S."/>
            <person name="Blaxter L. M."/>
        </authorList>
    </citation>
    <scope>NUCLEOTIDE SEQUENCE [LARGE SCALE GENOMIC DNA]</scope>
</reference>
<dbReference type="OrthoDB" id="10062665at2759"/>
<evidence type="ECO:0000256" key="6">
    <source>
        <dbReference type="ARBA" id="ARBA00023136"/>
    </source>
</evidence>
<dbReference type="PROSITE" id="PS01209">
    <property type="entry name" value="LDLRA_1"/>
    <property type="match status" value="2"/>
</dbReference>
<name>A0A182E4Q5_ONCOC</name>
<dbReference type="InterPro" id="IPR023415">
    <property type="entry name" value="LDLR_class-A_CS"/>
</dbReference>
<feature type="transmembrane region" description="Helical" evidence="9">
    <location>
        <begin position="59"/>
        <end position="85"/>
    </location>
</feature>
<evidence type="ECO:0000313" key="10">
    <source>
        <dbReference type="EMBL" id="VDK67577.1"/>
    </source>
</evidence>
<protein>
    <submittedName>
        <fullName evidence="12">Disintegrin domain-containing protein</fullName>
    </submittedName>
</protein>
<evidence type="ECO:0000256" key="9">
    <source>
        <dbReference type="SAM" id="Phobius"/>
    </source>
</evidence>
<accession>A0A182E4Q5</accession>
<dbReference type="Proteomes" id="UP000271087">
    <property type="component" value="Unassembled WGS sequence"/>
</dbReference>
<evidence type="ECO:0000313" key="11">
    <source>
        <dbReference type="Proteomes" id="UP000271087"/>
    </source>
</evidence>
<dbReference type="InterPro" id="IPR036055">
    <property type="entry name" value="LDL_receptor-like_sf"/>
</dbReference>
<dbReference type="SUPFAM" id="SSF57424">
    <property type="entry name" value="LDL receptor-like module"/>
    <property type="match status" value="7"/>
</dbReference>
<dbReference type="PANTHER" id="PTHR24270:SF62">
    <property type="entry name" value="LOW-DENSITY LIPOPROTEIN RECEPTOR-RELATED PROTEIN 2"/>
    <property type="match status" value="1"/>
</dbReference>
<evidence type="ECO:0000256" key="7">
    <source>
        <dbReference type="ARBA" id="ARBA00023157"/>
    </source>
</evidence>
<feature type="disulfide bond" evidence="8">
    <location>
        <begin position="378"/>
        <end position="393"/>
    </location>
</feature>
<keyword evidence="11" id="KW-1185">Reference proteome</keyword>
<proteinExistence type="predicted"/>
<evidence type="ECO:0000256" key="1">
    <source>
        <dbReference type="ARBA" id="ARBA00004167"/>
    </source>
</evidence>
<feature type="disulfide bond" evidence="8">
    <location>
        <begin position="224"/>
        <end position="239"/>
    </location>
</feature>
<reference evidence="12" key="1">
    <citation type="submission" date="2016-06" db="UniProtKB">
        <authorList>
            <consortium name="WormBaseParasite"/>
        </authorList>
    </citation>
    <scope>IDENTIFICATION</scope>
</reference>
<evidence type="ECO:0000256" key="2">
    <source>
        <dbReference type="ARBA" id="ARBA00004308"/>
    </source>
</evidence>
<dbReference type="Gene3D" id="4.10.400.10">
    <property type="entry name" value="Low-density Lipoprotein Receptor"/>
    <property type="match status" value="8"/>
</dbReference>
<dbReference type="EMBL" id="UYRW01000521">
    <property type="protein sequence ID" value="VDK67577.1"/>
    <property type="molecule type" value="Genomic_DNA"/>
</dbReference>
<sequence>MADNSSQYHQRSDCVGGSLEIDRENQDRGCCFAFLLKIENFKQYLAEISCCTWLNNIPLFAFLIGVTIFLVVLIILPFLTASLIIRSYSLVIGTLQRCDGVEDCPDGSDETGCKLCHTTVNCSSVMTYGIISSRHSICLRGNRLCDGNIDCPDHSDEERYCKKECSEHEVRCGETGICISHEHICDGDMQCKYGEDENSCDGICRAGALWCDEKKKCLPKWQICDGIRNCPDGKDEMDCTCRECSGIGKALCNNTNVCIERSQVCDGNEDCPGGDDEVNCPGSCPHSSEEVCDGLDDCGDNSDEANCNCTTMKRWRDTMQCMVQTRGQTTKCIPLSQRCDGYEDCPDGEDERNCEGCINSNAIYCAPSKTCLLSTKRCDGVADCPDDNDEERCSCAECKMHGFPTYMCTNAAKCFRRHEVCNPYTRCPNASEVDKLFCANQARQDTFLTAKKKL</sequence>
<dbReference type="GO" id="GO:0016192">
    <property type="term" value="P:vesicle-mediated transport"/>
    <property type="evidence" value="ECO:0007669"/>
    <property type="project" value="UniProtKB-ARBA"/>
</dbReference>
<feature type="disulfide bond" evidence="8">
    <location>
        <begin position="292"/>
        <end position="307"/>
    </location>
</feature>
<evidence type="ECO:0000256" key="5">
    <source>
        <dbReference type="ARBA" id="ARBA00022989"/>
    </source>
</evidence>
<gene>
    <name evidence="10" type="ORF">NOO_LOCUS2977</name>
</gene>
<dbReference type="GO" id="GO:0012505">
    <property type="term" value="C:endomembrane system"/>
    <property type="evidence" value="ECO:0007669"/>
    <property type="project" value="UniProtKB-SubCell"/>
</dbReference>
<dbReference type="PROSITE" id="PS50068">
    <property type="entry name" value="LDLRA_2"/>
    <property type="match status" value="7"/>
</dbReference>
<feature type="disulfide bond" evidence="8">
    <location>
        <begin position="339"/>
        <end position="354"/>
    </location>
</feature>
<evidence type="ECO:0000256" key="8">
    <source>
        <dbReference type="PROSITE-ProRule" id="PRU00124"/>
    </source>
</evidence>
<comment type="caution">
    <text evidence="8">Lacks conserved residue(s) required for the propagation of feature annotation.</text>
</comment>